<accession>A0A1F6Y7Q6</accession>
<dbReference type="EMBL" id="MFVU01000005">
    <property type="protein sequence ID" value="OGJ02372.1"/>
    <property type="molecule type" value="Genomic_DNA"/>
</dbReference>
<evidence type="ECO:0000259" key="2">
    <source>
        <dbReference type="Pfam" id="PF22807"/>
    </source>
</evidence>
<evidence type="ECO:0000313" key="3">
    <source>
        <dbReference type="EMBL" id="OGJ02372.1"/>
    </source>
</evidence>
<dbReference type="Pfam" id="PF22807">
    <property type="entry name" value="TrAA12"/>
    <property type="match status" value="1"/>
</dbReference>
<organism evidence="3 4">
    <name type="scientific">Candidatus Nomurabacteria bacterium RIFCSPLOWO2_12_FULL_44_11</name>
    <dbReference type="NCBI Taxonomy" id="1801796"/>
    <lineage>
        <taxon>Bacteria</taxon>
        <taxon>Candidatus Nomuraibacteriota</taxon>
    </lineage>
</organism>
<name>A0A1F6Y7Q6_9BACT</name>
<keyword evidence="1" id="KW-0472">Membrane</keyword>
<dbReference type="AlphaFoldDB" id="A0A1F6Y7Q6"/>
<keyword evidence="1" id="KW-0812">Transmembrane</keyword>
<proteinExistence type="predicted"/>
<gene>
    <name evidence="3" type="ORF">A3G53_00050</name>
</gene>
<evidence type="ECO:0000256" key="1">
    <source>
        <dbReference type="SAM" id="Phobius"/>
    </source>
</evidence>
<dbReference type="InterPro" id="IPR011042">
    <property type="entry name" value="6-blade_b-propeller_TolB-like"/>
</dbReference>
<dbReference type="Proteomes" id="UP000178645">
    <property type="component" value="Unassembled WGS sequence"/>
</dbReference>
<dbReference type="PANTHER" id="PTHR33546">
    <property type="entry name" value="LARGE, MULTIFUNCTIONAL SECRETED PROTEIN-RELATED"/>
    <property type="match status" value="1"/>
</dbReference>
<dbReference type="PANTHER" id="PTHR33546:SF1">
    <property type="entry name" value="LARGE, MULTIFUNCTIONAL SECRETED PROTEIN"/>
    <property type="match status" value="1"/>
</dbReference>
<protein>
    <recommendedName>
        <fullName evidence="2">Pyrroloquinoline quinone-dependent pyranose dehydrogenase beta-propeller domain-containing protein</fullName>
    </recommendedName>
</protein>
<feature type="domain" description="Pyrroloquinoline quinone-dependent pyranose dehydrogenase beta-propeller" evidence="2">
    <location>
        <begin position="55"/>
        <end position="399"/>
    </location>
</feature>
<dbReference type="InterPro" id="IPR054539">
    <property type="entry name" value="Beta-prop_PDH"/>
</dbReference>
<comment type="caution">
    <text evidence="3">The sequence shown here is derived from an EMBL/GenBank/DDBJ whole genome shotgun (WGS) entry which is preliminary data.</text>
</comment>
<dbReference type="SUPFAM" id="SSF50952">
    <property type="entry name" value="Soluble quinoprotein glucose dehydrogenase"/>
    <property type="match status" value="1"/>
</dbReference>
<dbReference type="Gene3D" id="2.120.10.30">
    <property type="entry name" value="TolB, C-terminal domain"/>
    <property type="match status" value="1"/>
</dbReference>
<keyword evidence="1" id="KW-1133">Transmembrane helix</keyword>
<dbReference type="InterPro" id="IPR011041">
    <property type="entry name" value="Quinoprot_gluc/sorb_DH_b-prop"/>
</dbReference>
<reference evidence="3 4" key="1">
    <citation type="journal article" date="2016" name="Nat. Commun.">
        <title>Thousands of microbial genomes shed light on interconnected biogeochemical processes in an aquifer system.</title>
        <authorList>
            <person name="Anantharaman K."/>
            <person name="Brown C.T."/>
            <person name="Hug L.A."/>
            <person name="Sharon I."/>
            <person name="Castelle C.J."/>
            <person name="Probst A.J."/>
            <person name="Thomas B.C."/>
            <person name="Singh A."/>
            <person name="Wilkins M.J."/>
            <person name="Karaoz U."/>
            <person name="Brodie E.L."/>
            <person name="Williams K.H."/>
            <person name="Hubbard S.S."/>
            <person name="Banfield J.F."/>
        </authorList>
    </citation>
    <scope>NUCLEOTIDE SEQUENCE [LARGE SCALE GENOMIC DNA]</scope>
</reference>
<sequence length="400" mass="44170">MRGFAALKTQYIFVPILLLVLLGWFVFGRVGSPAEVERPIPGQQKDGATGLEGFQVPEGYKLSIFAKNLPGARVMALDDFGNMWVSQTSEGKITTLELKDGAIVNQYVVFQNLDKPHGLVIDNNFLYFAEETKITRIALYSDDHGQKIADLPGGGSGHFTRTLLLGPDDRLYVSIGSTCNVCHESDERNAAIYSMKKDGTDFKKVTSGLRNSVFMAVNPVDGKIFATEMGRDNLGDDIPPDEINIIEKDKNYGWPNCYGKNIHDTEFDKNTYIRNPCMEPFETSSFVDLPAHSASLGLAFIPEGPPSAHSGGGGWPEEYWYNLLVAYHGSWNRSVPTGYKIVRLKMNAKGEYLGTEDFITGWLKPDGTKTGRPVDIKVLPGGVAYISDDASGMIYRLSRK</sequence>
<evidence type="ECO:0000313" key="4">
    <source>
        <dbReference type="Proteomes" id="UP000178645"/>
    </source>
</evidence>
<feature type="transmembrane region" description="Helical" evidence="1">
    <location>
        <begin position="12"/>
        <end position="31"/>
    </location>
</feature>